<dbReference type="EMBL" id="QRZL01000001">
    <property type="protein sequence ID" value="RGV81547.1"/>
    <property type="molecule type" value="Genomic_DNA"/>
</dbReference>
<proteinExistence type="predicted"/>
<evidence type="ECO:0000313" key="12">
    <source>
        <dbReference type="Proteomes" id="UP000347681"/>
    </source>
</evidence>
<dbReference type="EMBL" id="SLTX01000001">
    <property type="protein sequence ID" value="TDB08752.1"/>
    <property type="molecule type" value="Genomic_DNA"/>
</dbReference>
<accession>A0A0K2HDF2</accession>
<keyword evidence="1" id="KW-0472">Membrane</keyword>
<dbReference type="AlphaFoldDB" id="A0A0K2HDF2"/>
<gene>
    <name evidence="6" type="ORF">DWW04_02410</name>
    <name evidence="7" type="ORF">E1I98_20225</name>
    <name evidence="8" type="ORF">E1J06_15945</name>
    <name evidence="4" type="ORF">F2Y51_12785</name>
    <name evidence="3" type="ORF">F2Y58_12900</name>
    <name evidence="2" type="ORF">F2Y61_01065</name>
    <name evidence="5" type="ORF">GKD17_16390</name>
</gene>
<reference evidence="12 13" key="2">
    <citation type="journal article" date="2019" name="Nat. Med.">
        <title>A library of human gut bacterial isolates paired with longitudinal multiomics data enables mechanistic microbiome research.</title>
        <authorList>
            <person name="Poyet M."/>
            <person name="Groussin M."/>
            <person name="Gibbons S.M."/>
            <person name="Avila-Pacheco J."/>
            <person name="Jiang X."/>
            <person name="Kearney S.M."/>
            <person name="Perrotta A.R."/>
            <person name="Berdy B."/>
            <person name="Zhao S."/>
            <person name="Lieberman T.D."/>
            <person name="Swanson P.K."/>
            <person name="Smith M."/>
            <person name="Roesemann S."/>
            <person name="Alexander J.E."/>
            <person name="Rich S.A."/>
            <person name="Livny J."/>
            <person name="Vlamakis H."/>
            <person name="Clish C."/>
            <person name="Bullock K."/>
            <person name="Deik A."/>
            <person name="Scott J."/>
            <person name="Pierce K.A."/>
            <person name="Xavier R.J."/>
            <person name="Alm E.J."/>
        </authorList>
    </citation>
    <scope>NUCLEOTIDE SEQUENCE [LARGE SCALE GENOMIC DNA]</scope>
    <source>
        <strain evidence="3 14">BIOML-A1</strain>
        <strain evidence="4 13">BIOML-A4</strain>
        <strain evidence="2 12">BIOML-A5</strain>
    </source>
</reference>
<dbReference type="Proteomes" id="UP000283678">
    <property type="component" value="Unassembled WGS sequence"/>
</dbReference>
<evidence type="ECO:0000313" key="8">
    <source>
        <dbReference type="EMBL" id="TDB08752.1"/>
    </source>
</evidence>
<dbReference type="EMBL" id="SLTU01000002">
    <property type="protein sequence ID" value="TDA73660.1"/>
    <property type="molecule type" value="Genomic_DNA"/>
</dbReference>
<dbReference type="EMBL" id="VVZA01000010">
    <property type="protein sequence ID" value="KAA5404344.1"/>
    <property type="molecule type" value="Genomic_DNA"/>
</dbReference>
<dbReference type="Proteomes" id="UP000294834">
    <property type="component" value="Unassembled WGS sequence"/>
</dbReference>
<organism evidence="7 10">
    <name type="scientific">Phocaeicola dorei</name>
    <dbReference type="NCBI Taxonomy" id="357276"/>
    <lineage>
        <taxon>Bacteria</taxon>
        <taxon>Pseudomonadati</taxon>
        <taxon>Bacteroidota</taxon>
        <taxon>Bacteroidia</taxon>
        <taxon>Bacteroidales</taxon>
        <taxon>Bacteroidaceae</taxon>
        <taxon>Phocaeicola</taxon>
    </lineage>
</organism>
<dbReference type="Proteomes" id="UP000481616">
    <property type="component" value="Unassembled WGS sequence"/>
</dbReference>
<evidence type="ECO:0000313" key="2">
    <source>
        <dbReference type="EMBL" id="KAA5386449.1"/>
    </source>
</evidence>
<evidence type="ECO:0000256" key="1">
    <source>
        <dbReference type="SAM" id="Phobius"/>
    </source>
</evidence>
<evidence type="ECO:0000313" key="13">
    <source>
        <dbReference type="Proteomes" id="UP000441162"/>
    </source>
</evidence>
<keyword evidence="1" id="KW-1133">Transmembrane helix</keyword>
<keyword evidence="1" id="KW-0812">Transmembrane</keyword>
<evidence type="ECO:0000313" key="3">
    <source>
        <dbReference type="EMBL" id="KAA5397274.1"/>
    </source>
</evidence>
<evidence type="ECO:0000313" key="4">
    <source>
        <dbReference type="EMBL" id="KAA5404344.1"/>
    </source>
</evidence>
<reference evidence="6 9" key="1">
    <citation type="submission" date="2018-08" db="EMBL/GenBank/DDBJ databases">
        <title>A genome reference for cultivated species of the human gut microbiota.</title>
        <authorList>
            <person name="Zou Y."/>
            <person name="Xue W."/>
            <person name="Luo G."/>
        </authorList>
    </citation>
    <scope>NUCLEOTIDE SEQUENCE [LARGE SCALE GENOMIC DNA]</scope>
    <source>
        <strain evidence="6 9">AF14-1AC</strain>
    </source>
</reference>
<reference evidence="10 11" key="3">
    <citation type="journal article" date="2019" name="Nat. Microbiol.">
        <title>Genomic variation and strain-specific functional adaptation in the human gut microbiome during early life.</title>
        <authorList>
            <person name="Vatanen T."/>
            <person name="Plichta D.R."/>
            <person name="Somani J."/>
            <person name="Munch P.C."/>
            <person name="Arthur T.D."/>
            <person name="Hall A.B."/>
            <person name="Rudolf S."/>
            <person name="Oakeley E.J."/>
            <person name="Ke X."/>
            <person name="Young R.A."/>
            <person name="Haiser H.J."/>
            <person name="Kolde R."/>
            <person name="Yassour M."/>
            <person name="Luopajarvi K."/>
            <person name="Siljander H."/>
            <person name="Virtanen S.M."/>
            <person name="Ilonen J."/>
            <person name="Uibo R."/>
            <person name="Tillmann V."/>
            <person name="Mokurov S."/>
            <person name="Dorshakova N."/>
            <person name="Porter J.A."/>
            <person name="McHardy A.C."/>
            <person name="Lahdesmaki H."/>
            <person name="Vlamakis H."/>
            <person name="Huttenhower C."/>
            <person name="Knip M."/>
            <person name="Xavier R.J."/>
        </authorList>
    </citation>
    <scope>NUCLEOTIDE SEQUENCE [LARGE SCALE GENOMIC DNA]</scope>
    <source>
        <strain evidence="7 10">RJX1047</strain>
        <strain evidence="8 11">RJX1052</strain>
    </source>
</reference>
<dbReference type="EMBL" id="VVZB01000001">
    <property type="protein sequence ID" value="KAA5386449.1"/>
    <property type="molecule type" value="Genomic_DNA"/>
</dbReference>
<feature type="transmembrane region" description="Helical" evidence="1">
    <location>
        <begin position="6"/>
        <end position="23"/>
    </location>
</feature>
<dbReference type="EMBL" id="VVYY01000010">
    <property type="protein sequence ID" value="KAA5397274.1"/>
    <property type="molecule type" value="Genomic_DNA"/>
</dbReference>
<protein>
    <submittedName>
        <fullName evidence="7">Uncharacterized protein</fullName>
    </submittedName>
</protein>
<sequence length="69" mass="8192">MSLLLPFLPIFHRFAIQIIYFCFSNHKQKQDMKKTNLKETLQNWKLGNYFRELSIVITGVFITLAELIS</sequence>
<dbReference type="Proteomes" id="UP000500949">
    <property type="component" value="Chromosome"/>
</dbReference>
<evidence type="ECO:0000313" key="11">
    <source>
        <dbReference type="Proteomes" id="UP000294834"/>
    </source>
</evidence>
<evidence type="ECO:0000313" key="6">
    <source>
        <dbReference type="EMBL" id="RGV81547.1"/>
    </source>
</evidence>
<evidence type="ECO:0000313" key="10">
    <source>
        <dbReference type="Proteomes" id="UP000294527"/>
    </source>
</evidence>
<dbReference type="Proteomes" id="UP000347681">
    <property type="component" value="Unassembled WGS sequence"/>
</dbReference>
<dbReference type="EMBL" id="CP046176">
    <property type="protein sequence ID" value="QJR77837.1"/>
    <property type="molecule type" value="Genomic_DNA"/>
</dbReference>
<reference evidence="5 15" key="4">
    <citation type="submission" date="2019-11" db="EMBL/GenBank/DDBJ databases">
        <title>Complete genome sequence of Bacteroides dorei DSM 17855.</title>
        <authorList>
            <person name="Russell J.T."/>
        </authorList>
    </citation>
    <scope>NUCLEOTIDE SEQUENCE [LARGE SCALE GENOMIC DNA]</scope>
    <source>
        <strain evidence="5 15">DSM 17855</strain>
    </source>
</reference>
<evidence type="ECO:0000313" key="14">
    <source>
        <dbReference type="Proteomes" id="UP000481616"/>
    </source>
</evidence>
<dbReference type="Proteomes" id="UP000441162">
    <property type="component" value="Unassembled WGS sequence"/>
</dbReference>
<evidence type="ECO:0000313" key="5">
    <source>
        <dbReference type="EMBL" id="QJR77837.1"/>
    </source>
</evidence>
<name>A0A0K2HDF2_9BACT</name>
<evidence type="ECO:0000313" key="7">
    <source>
        <dbReference type="EMBL" id="TDA73660.1"/>
    </source>
</evidence>
<dbReference type="Proteomes" id="UP000294527">
    <property type="component" value="Unassembled WGS sequence"/>
</dbReference>
<evidence type="ECO:0000313" key="15">
    <source>
        <dbReference type="Proteomes" id="UP000500949"/>
    </source>
</evidence>
<evidence type="ECO:0000313" key="9">
    <source>
        <dbReference type="Proteomes" id="UP000283678"/>
    </source>
</evidence>